<name>A0A9X6LQF0_BACTU</name>
<proteinExistence type="predicted"/>
<organism evidence="2 3">
    <name type="scientific">Bacillus thuringiensis serovar iberica</name>
    <dbReference type="NCBI Taxonomy" id="180866"/>
    <lineage>
        <taxon>Bacteria</taxon>
        <taxon>Bacillati</taxon>
        <taxon>Bacillota</taxon>
        <taxon>Bacilli</taxon>
        <taxon>Bacillales</taxon>
        <taxon>Bacillaceae</taxon>
        <taxon>Bacillus</taxon>
        <taxon>Bacillus cereus group</taxon>
    </lineage>
</organism>
<keyword evidence="1" id="KW-1133">Transmembrane helix</keyword>
<evidence type="ECO:0000256" key="1">
    <source>
        <dbReference type="SAM" id="Phobius"/>
    </source>
</evidence>
<protein>
    <recommendedName>
        <fullName evidence="4">DUF3961 domain-containing protein</fullName>
    </recommendedName>
</protein>
<dbReference type="AlphaFoldDB" id="A0A9X6LQF0"/>
<gene>
    <name evidence="2" type="ORF">BK741_11935</name>
</gene>
<dbReference type="EMBL" id="MOOP01000074">
    <property type="protein sequence ID" value="OUB49593.1"/>
    <property type="molecule type" value="Genomic_DNA"/>
</dbReference>
<reference evidence="2 3" key="1">
    <citation type="submission" date="2016-10" db="EMBL/GenBank/DDBJ databases">
        <title>Comparative genomics of Bacillus thuringiensis reveals a path to pathogens against multiple invertebrate hosts.</title>
        <authorList>
            <person name="Zheng J."/>
            <person name="Gao Q."/>
            <person name="Liu H."/>
            <person name="Peng D."/>
            <person name="Ruan L."/>
            <person name="Sun M."/>
        </authorList>
    </citation>
    <scope>NUCLEOTIDE SEQUENCE [LARGE SCALE GENOMIC DNA]</scope>
    <source>
        <strain evidence="2">BGSC 4BW1</strain>
    </source>
</reference>
<comment type="caution">
    <text evidence="2">The sequence shown here is derived from an EMBL/GenBank/DDBJ whole genome shotgun (WGS) entry which is preliminary data.</text>
</comment>
<accession>A0A9X6LQF0</accession>
<keyword evidence="1" id="KW-0812">Transmembrane</keyword>
<dbReference type="Proteomes" id="UP000195120">
    <property type="component" value="Unassembled WGS sequence"/>
</dbReference>
<evidence type="ECO:0000313" key="2">
    <source>
        <dbReference type="EMBL" id="OUB49593.1"/>
    </source>
</evidence>
<evidence type="ECO:0008006" key="4">
    <source>
        <dbReference type="Google" id="ProtNLM"/>
    </source>
</evidence>
<keyword evidence="1" id="KW-0472">Membrane</keyword>
<feature type="transmembrane region" description="Helical" evidence="1">
    <location>
        <begin position="53"/>
        <end position="77"/>
    </location>
</feature>
<sequence length="79" mass="9239">MIKNLFRIKSGELILAHPHPKLKPLKKFYLLISENYKKLNSYFGIEDKISNQILFYGLFIVSTFMLLVTHLIAGFLYGF</sequence>
<evidence type="ECO:0000313" key="3">
    <source>
        <dbReference type="Proteomes" id="UP000195120"/>
    </source>
</evidence>